<dbReference type="RefSeq" id="XP_006680874.1">
    <property type="nucleotide sequence ID" value="XM_006680811.1"/>
</dbReference>
<evidence type="ECO:0000256" key="1">
    <source>
        <dbReference type="RuleBase" id="RU367161"/>
    </source>
</evidence>
<feature type="domain" description="DNA replication complex GINS protein PSF3 N-terminal" evidence="2">
    <location>
        <begin position="5"/>
        <end position="56"/>
    </location>
</feature>
<dbReference type="InParanoid" id="F4P7T9"/>
<protein>
    <recommendedName>
        <fullName evidence="1">DNA replication complex GINS protein PSF3</fullName>
    </recommendedName>
</protein>
<dbReference type="CDD" id="cd21693">
    <property type="entry name" value="GINS_B_Psf3"/>
    <property type="match status" value="1"/>
</dbReference>
<dbReference type="GO" id="GO:0006260">
    <property type="term" value="P:DNA replication"/>
    <property type="evidence" value="ECO:0007669"/>
    <property type="project" value="UniProtKB-UniRule"/>
</dbReference>
<sequence>MCDYWDLNTILAEQTKVRCHVKLPAYGYSFLAGAKDDSLLVNSIIDIPFWMGKPLALQAVVDLEIPTCFSDAVQDELLASPVCVKISLHCPFFFKFFADLLGILEIRRSFVELVTKTFKSRLCLLSDYTMTSRLGSEQSAFVQTLDATERHLYEAGLQSAEALSAWQRRDHIRRGTLQVQRQLQQQQKNKRRRMH</sequence>
<dbReference type="PANTHER" id="PTHR22768">
    <property type="entry name" value="DNA REPLICATION COMPLEX GINS PROTEIN PSF3"/>
    <property type="match status" value="1"/>
</dbReference>
<dbReference type="AlphaFoldDB" id="F4P7T9"/>
<evidence type="ECO:0000313" key="4">
    <source>
        <dbReference type="Proteomes" id="UP000007241"/>
    </source>
</evidence>
<gene>
    <name evidence="3" type="ORF">BATDEDRAFT_90688</name>
</gene>
<dbReference type="FunCoup" id="F4P7T9">
    <property type="interactions" value="168"/>
</dbReference>
<dbReference type="SUPFAM" id="SSF160059">
    <property type="entry name" value="PriA/YqbF domain"/>
    <property type="match status" value="1"/>
</dbReference>
<dbReference type="OrthoDB" id="10251744at2759"/>
<accession>F4P7T9</accession>
<dbReference type="CDD" id="cd11713">
    <property type="entry name" value="GINS_A_psf3"/>
    <property type="match status" value="1"/>
</dbReference>
<keyword evidence="4" id="KW-1185">Reference proteome</keyword>
<comment type="similarity">
    <text evidence="1">Belongs to the GINS3/PSF3 family.</text>
</comment>
<dbReference type="InterPro" id="IPR055221">
    <property type="entry name" value="PSF3_N"/>
</dbReference>
<dbReference type="SUPFAM" id="SSF158573">
    <property type="entry name" value="GINS helical bundle-like"/>
    <property type="match status" value="1"/>
</dbReference>
<dbReference type="Pfam" id="PF22466">
    <property type="entry name" value="PSF3_N"/>
    <property type="match status" value="1"/>
</dbReference>
<dbReference type="EMBL" id="GL882888">
    <property type="protein sequence ID" value="EGF78529.1"/>
    <property type="molecule type" value="Genomic_DNA"/>
</dbReference>
<dbReference type="STRING" id="684364.F4P7T9"/>
<dbReference type="Gene3D" id="1.20.58.2050">
    <property type="match status" value="1"/>
</dbReference>
<dbReference type="GO" id="GO:0000811">
    <property type="term" value="C:GINS complex"/>
    <property type="evidence" value="ECO:0000318"/>
    <property type="project" value="GO_Central"/>
</dbReference>
<proteinExistence type="inferred from homology"/>
<dbReference type="InterPro" id="IPR036224">
    <property type="entry name" value="GINS_bundle-like_dom_sf"/>
</dbReference>
<keyword evidence="1" id="KW-0539">Nucleus</keyword>
<dbReference type="Proteomes" id="UP000007241">
    <property type="component" value="Unassembled WGS sequence"/>
</dbReference>
<dbReference type="InterPro" id="IPR038437">
    <property type="entry name" value="GINS_Psf3_sf"/>
</dbReference>
<evidence type="ECO:0000259" key="2">
    <source>
        <dbReference type="Pfam" id="PF22466"/>
    </source>
</evidence>
<keyword evidence="1" id="KW-0235">DNA replication</keyword>
<reference evidence="3 4" key="1">
    <citation type="submission" date="2009-12" db="EMBL/GenBank/DDBJ databases">
        <title>The draft genome of Batrachochytrium dendrobatidis.</title>
        <authorList>
            <consortium name="US DOE Joint Genome Institute (JGI-PGF)"/>
            <person name="Kuo A."/>
            <person name="Salamov A."/>
            <person name="Schmutz J."/>
            <person name="Lucas S."/>
            <person name="Pitluck S."/>
            <person name="Rosenblum E."/>
            <person name="Stajich J."/>
            <person name="Eisen M."/>
            <person name="Grigoriev I.V."/>
        </authorList>
    </citation>
    <scope>NUCLEOTIDE SEQUENCE [LARGE SCALE GENOMIC DNA]</scope>
    <source>
        <strain evidence="4">JAM81 / FGSC 10211</strain>
    </source>
</reference>
<dbReference type="InterPro" id="IPR010492">
    <property type="entry name" value="GINS_Psf3"/>
</dbReference>
<dbReference type="OMA" id="AAYKEIY"/>
<name>F4P7T9_BATDJ</name>
<comment type="function">
    <text evidence="1">The GINS complex plays an essential role in the initiation of DNA replication.</text>
</comment>
<dbReference type="HOGENOM" id="CLU_081646_0_1_1"/>
<evidence type="ECO:0000313" key="3">
    <source>
        <dbReference type="EMBL" id="EGF78529.1"/>
    </source>
</evidence>
<comment type="subunit">
    <text evidence="1">Component of the GINS complex.</text>
</comment>
<dbReference type="GeneID" id="18243985"/>
<comment type="subcellular location">
    <subcellularLocation>
        <location evidence="1">Nucleus</location>
    </subcellularLocation>
</comment>
<dbReference type="PANTHER" id="PTHR22768:SF0">
    <property type="entry name" value="DNA REPLICATION COMPLEX GINS PROTEIN PSF3"/>
    <property type="match status" value="1"/>
</dbReference>
<organism evidence="3 4">
    <name type="scientific">Batrachochytrium dendrobatidis (strain JAM81 / FGSC 10211)</name>
    <name type="common">Frog chytrid fungus</name>
    <dbReference type="NCBI Taxonomy" id="684364"/>
    <lineage>
        <taxon>Eukaryota</taxon>
        <taxon>Fungi</taxon>
        <taxon>Fungi incertae sedis</taxon>
        <taxon>Chytridiomycota</taxon>
        <taxon>Chytridiomycota incertae sedis</taxon>
        <taxon>Chytridiomycetes</taxon>
        <taxon>Rhizophydiales</taxon>
        <taxon>Rhizophydiales incertae sedis</taxon>
        <taxon>Batrachochytrium</taxon>
    </lineage>
</organism>